<evidence type="ECO:0000313" key="11">
    <source>
        <dbReference type="Proteomes" id="UP000019402"/>
    </source>
</evidence>
<organism evidence="10 11">
    <name type="scientific">Saccharicrinis fermentans DSM 9555 = JCM 21142</name>
    <dbReference type="NCBI Taxonomy" id="869213"/>
    <lineage>
        <taxon>Bacteria</taxon>
        <taxon>Pseudomonadati</taxon>
        <taxon>Bacteroidota</taxon>
        <taxon>Bacteroidia</taxon>
        <taxon>Marinilabiliales</taxon>
        <taxon>Marinilabiliaceae</taxon>
        <taxon>Saccharicrinis</taxon>
    </lineage>
</organism>
<dbReference type="EMBL" id="BAMD01000002">
    <property type="protein sequence ID" value="GAF01594.1"/>
    <property type="molecule type" value="Genomic_DNA"/>
</dbReference>
<dbReference type="SUPFAM" id="SSF55785">
    <property type="entry name" value="PYP-like sensor domain (PAS domain)"/>
    <property type="match status" value="4"/>
</dbReference>
<dbReference type="InterPro" id="IPR003018">
    <property type="entry name" value="GAF"/>
</dbReference>
<keyword evidence="7" id="KW-1133">Transmembrane helix</keyword>
<feature type="domain" description="PAC" evidence="9">
    <location>
        <begin position="510"/>
        <end position="562"/>
    </location>
</feature>
<evidence type="ECO:0000256" key="1">
    <source>
        <dbReference type="ARBA" id="ARBA00000085"/>
    </source>
</evidence>
<dbReference type="InterPro" id="IPR035965">
    <property type="entry name" value="PAS-like_dom_sf"/>
</dbReference>
<dbReference type="Proteomes" id="UP000019402">
    <property type="component" value="Unassembled WGS sequence"/>
</dbReference>
<dbReference type="eggNOG" id="COG5002">
    <property type="taxonomic scope" value="Bacteria"/>
</dbReference>
<dbReference type="GO" id="GO:0004673">
    <property type="term" value="F:protein histidine kinase activity"/>
    <property type="evidence" value="ECO:0007669"/>
    <property type="project" value="UniProtKB-EC"/>
</dbReference>
<evidence type="ECO:0000259" key="8">
    <source>
        <dbReference type="PROSITE" id="PS50112"/>
    </source>
</evidence>
<evidence type="ECO:0000256" key="7">
    <source>
        <dbReference type="SAM" id="Phobius"/>
    </source>
</evidence>
<dbReference type="InterPro" id="IPR052162">
    <property type="entry name" value="Sensor_kinase/Photoreceptor"/>
</dbReference>
<dbReference type="Gene3D" id="3.40.50.2300">
    <property type="match status" value="2"/>
</dbReference>
<dbReference type="InterPro" id="IPR000700">
    <property type="entry name" value="PAS-assoc_C"/>
</dbReference>
<dbReference type="eggNOG" id="COG4251">
    <property type="taxonomic scope" value="Bacteria"/>
</dbReference>
<keyword evidence="11" id="KW-1185">Reference proteome</keyword>
<dbReference type="Pfam" id="PF13426">
    <property type="entry name" value="PAS_9"/>
    <property type="match status" value="2"/>
</dbReference>
<feature type="domain" description="PAS" evidence="8">
    <location>
        <begin position="869"/>
        <end position="939"/>
    </location>
</feature>
<evidence type="ECO:0000256" key="4">
    <source>
        <dbReference type="ARBA" id="ARBA00022679"/>
    </source>
</evidence>
<dbReference type="PANTHER" id="PTHR43304">
    <property type="entry name" value="PHYTOCHROME-LIKE PROTEIN CPH1"/>
    <property type="match status" value="1"/>
</dbReference>
<accession>W7YG88</accession>
<dbReference type="InterPro" id="IPR001610">
    <property type="entry name" value="PAC"/>
</dbReference>
<evidence type="ECO:0000256" key="2">
    <source>
        <dbReference type="ARBA" id="ARBA00012438"/>
    </source>
</evidence>
<dbReference type="EC" id="2.7.13.3" evidence="2"/>
<feature type="domain" description="PAC" evidence="9">
    <location>
        <begin position="815"/>
        <end position="868"/>
    </location>
</feature>
<keyword evidence="5" id="KW-0418">Kinase</keyword>
<dbReference type="PROSITE" id="PS50113">
    <property type="entry name" value="PAC"/>
    <property type="match status" value="2"/>
</dbReference>
<dbReference type="InterPro" id="IPR013655">
    <property type="entry name" value="PAS_fold_3"/>
</dbReference>
<dbReference type="OrthoDB" id="1931120at2"/>
<name>W7YG88_9BACT</name>
<proteinExistence type="predicted"/>
<evidence type="ECO:0000256" key="5">
    <source>
        <dbReference type="ARBA" id="ARBA00022777"/>
    </source>
</evidence>
<dbReference type="InterPro" id="IPR000014">
    <property type="entry name" value="PAS"/>
</dbReference>
<comment type="catalytic activity">
    <reaction evidence="1">
        <text>ATP + protein L-histidine = ADP + protein N-phospho-L-histidine.</text>
        <dbReference type="EC" id="2.7.13.3"/>
    </reaction>
</comment>
<dbReference type="SMART" id="SM00091">
    <property type="entry name" value="PAS"/>
    <property type="match status" value="4"/>
</dbReference>
<dbReference type="PROSITE" id="PS50112">
    <property type="entry name" value="PAS"/>
    <property type="match status" value="2"/>
</dbReference>
<evidence type="ECO:0000256" key="6">
    <source>
        <dbReference type="SAM" id="Coils"/>
    </source>
</evidence>
<dbReference type="NCBIfam" id="TIGR00229">
    <property type="entry name" value="sensory_box"/>
    <property type="match status" value="3"/>
</dbReference>
<keyword evidence="6" id="KW-0175">Coiled coil</keyword>
<dbReference type="SMART" id="SM00086">
    <property type="entry name" value="PAC"/>
    <property type="match status" value="3"/>
</dbReference>
<dbReference type="Pfam" id="PF08447">
    <property type="entry name" value="PAS_3"/>
    <property type="match status" value="2"/>
</dbReference>
<keyword evidence="3" id="KW-0597">Phosphoprotein</keyword>
<comment type="caution">
    <text evidence="10">The sequence shown here is derived from an EMBL/GenBank/DDBJ whole genome shotgun (WGS) entry which is preliminary data.</text>
</comment>
<keyword evidence="7" id="KW-0812">Transmembrane</keyword>
<sequence length="1157" mass="134152">MGIRRVFFLVLLWLMFAGQSLLAERHPRVLYISSYNSSFPTYFDQVEGVRSVLDTVDVEIDIESMDSKRFHSPNCQGLFHKSLKNKIDQGLRYDVVLVSDDNAFNYVLNQKDSLFSGIPIVFFGVNSVVKAKLQNFESNITGIVETVSIEETLDVMLELFPDEKELVVLSDNTLTGNAVLRQLKKITFSLNDIHVNVLSLTDYTFEEMEGELRRIDEDTPVLLLSFLRDKEDRILGFYESLKLIKRNLQAPLFHLWDHGINHGILGGKLVSHRRQAELASLCVYDILNGKNVDSIVVNTNAGNEYIFDFKEIKELGIDKSLLPAGSFMVNNPQKEFIKTYKGELIVGLIFLFIQAILIFYLLGAMKKKNKVEEDLRGRVDEFYYLNEEYVSLTEEYQKTNEELRDANIDLKEAEKKLKINMAELARKREELKLSEERFRLAINGTNDGIWDWNLETKELFLSTRWKEMVGYKDDELTNEIGTWEELLFEDDKGGALSKIESLVSDKLDNYEARFRMKHKSGKLIHILSRGVGMKNNDGEVYRIIGTHQDLTERYLYEQRLRDQVEENLSMYEEYRTISLELDAKNKYLLEVEEELRVYIDKLNQKNDQLAESERKYRQLFNNLSEAFGFYEIVLNENDQPSDYIIRDANPKLLELFSLSYDDVVNQKASDVFVYEIDHWLKEFGEVAMDGGTKKFIEYLPELDKYFEVHVFSPQTHFFAVIFDDITESVQAKNALMIEKSRNEDILKGTNAGTWDWNIKTSELIINDRWAEIAGYALDELEPINGDLPLRLMDAEDIPIFNEALNKVLVKEEDYYDSAFRFKHKEGHWVWIHSRGSVVEWDKDGTPIRMTGTHLDITEKKEVELALVASEQRFKTIFDKSKTIMLIIDPEKGEIVDANDTAVEFYGYGKDELIGTQMSKINLNGMEKIKVEMKKALSEKTNHFKFQHILKSGDLRDVDVFSSPVLVNDKELLHSIIVDSTKSVEAESQIKQVNKRFMGLENIIHYKANSINDLLDFTLKQSIDFTGSDIGAVYHYDQARGIFYLNNWSEDVNLTHKFNHWEEDFENMDCLSKAVRLKEAVILNNPEVNYPFQKASLLNGGLLKSITIPILSEDKVVSLFWLATKNSLYSRFHAQQLMLLLDTAWILVEKQRLQDQKR</sequence>
<keyword evidence="4" id="KW-0808">Transferase</keyword>
<feature type="transmembrane region" description="Helical" evidence="7">
    <location>
        <begin position="344"/>
        <end position="362"/>
    </location>
</feature>
<reference evidence="10 11" key="1">
    <citation type="journal article" date="2014" name="Genome Announc.">
        <title>Draft Genome Sequence of Cytophaga fermentans JCM 21142T, a Facultative Anaerobe Isolated from Marine Mud.</title>
        <authorList>
            <person name="Starns D."/>
            <person name="Oshima K."/>
            <person name="Suda W."/>
            <person name="Iino T."/>
            <person name="Yuki M."/>
            <person name="Inoue J."/>
            <person name="Kitamura K."/>
            <person name="Iida T."/>
            <person name="Darby A."/>
            <person name="Hattori M."/>
            <person name="Ohkuma M."/>
        </authorList>
    </citation>
    <scope>NUCLEOTIDE SEQUENCE [LARGE SCALE GENOMIC DNA]</scope>
    <source>
        <strain evidence="10 11">JCM 21142</strain>
    </source>
</reference>
<feature type="domain" description="PAS" evidence="8">
    <location>
        <begin position="434"/>
        <end position="506"/>
    </location>
</feature>
<dbReference type="RefSeq" id="WP_027472721.1">
    <property type="nucleotide sequence ID" value="NZ_BAMD01000002.1"/>
</dbReference>
<dbReference type="InterPro" id="IPR029016">
    <property type="entry name" value="GAF-like_dom_sf"/>
</dbReference>
<dbReference type="eggNOG" id="COG2202">
    <property type="taxonomic scope" value="Bacteria"/>
</dbReference>
<dbReference type="InterPro" id="IPR007487">
    <property type="entry name" value="ABC_transpt-TYRBP-like"/>
</dbReference>
<dbReference type="Gene3D" id="3.30.450.20">
    <property type="entry name" value="PAS domain"/>
    <property type="match status" value="4"/>
</dbReference>
<dbReference type="CDD" id="cd00130">
    <property type="entry name" value="PAS"/>
    <property type="match status" value="3"/>
</dbReference>
<dbReference type="Gene3D" id="3.30.450.40">
    <property type="match status" value="1"/>
</dbReference>
<dbReference type="STRING" id="869213.GCA_000517085_03282"/>
<feature type="coiled-coil region" evidence="6">
    <location>
        <begin position="386"/>
        <end position="434"/>
    </location>
</feature>
<dbReference type="Pfam" id="PF13185">
    <property type="entry name" value="GAF_2"/>
    <property type="match status" value="1"/>
</dbReference>
<dbReference type="SUPFAM" id="SSF55781">
    <property type="entry name" value="GAF domain-like"/>
    <property type="match status" value="1"/>
</dbReference>
<dbReference type="eggNOG" id="COG2984">
    <property type="taxonomic scope" value="Bacteria"/>
</dbReference>
<gene>
    <name evidence="10" type="ORF">JCM21142_206</name>
</gene>
<evidence type="ECO:0000313" key="10">
    <source>
        <dbReference type="EMBL" id="GAF01594.1"/>
    </source>
</evidence>
<dbReference type="Pfam" id="PF04392">
    <property type="entry name" value="ABC_sub_bind"/>
    <property type="match status" value="1"/>
</dbReference>
<dbReference type="PANTHER" id="PTHR43304:SF1">
    <property type="entry name" value="PAC DOMAIN-CONTAINING PROTEIN"/>
    <property type="match status" value="1"/>
</dbReference>
<dbReference type="AlphaFoldDB" id="W7YG88"/>
<protein>
    <recommendedName>
        <fullName evidence="2">histidine kinase</fullName>
        <ecNumber evidence="2">2.7.13.3</ecNumber>
    </recommendedName>
</protein>
<evidence type="ECO:0000259" key="9">
    <source>
        <dbReference type="PROSITE" id="PS50113"/>
    </source>
</evidence>
<evidence type="ECO:0000256" key="3">
    <source>
        <dbReference type="ARBA" id="ARBA00022553"/>
    </source>
</evidence>
<feature type="coiled-coil region" evidence="6">
    <location>
        <begin position="588"/>
        <end position="622"/>
    </location>
</feature>
<keyword evidence="7" id="KW-0472">Membrane</keyword>